<organism evidence="4 5">
    <name type="scientific">Galdieria yellowstonensis</name>
    <dbReference type="NCBI Taxonomy" id="3028027"/>
    <lineage>
        <taxon>Eukaryota</taxon>
        <taxon>Rhodophyta</taxon>
        <taxon>Bangiophyceae</taxon>
        <taxon>Galdieriales</taxon>
        <taxon>Galdieriaceae</taxon>
        <taxon>Galdieria</taxon>
    </lineage>
</organism>
<sequence length="510" mass="58099">MWPSLSCLLITHRDSQHDTQLWVPGEEKPRRIFSVSSVAPGCISLCRFHPGYHFTTCHKRSSTLVEASPCSFEFFSLDLEKSQYKCSAPEGLQVLEYSPSGRYLLGGDVFGRMYIWEVSTGVLLSVWDAHWKSISDICFHQDGVVFLSASEDGTLKSWSLISVTDLSSSFAKKVSPLSTFRGHTMAVTSVCCGRNVLRDWIFSCSLDGTVRVWKLDSGEWLHTYSLTYPLVCLTMHPHEAVLFTGSREGTVYQIFIYLPLERSFHSPIVSLWHQDSTVNCLCWVPFFSSSSDTSSSSRKGLLTSASADGTIYVYDYSKGERIQTYCKMLGDVSNLLFVPLDEHRLQHISNATSIGRPTCIRWNVHLKRVPIALDTTTTTTSGQGTSIMARYQPNKYEEDPSAIDGMNKTTSMDDTTLEDDEAELLFMNPRRRQWCQEEENEMDSNQETTTTARSRIAVLFQWYDDCVYERRMMMMMRRRMRRIGGARRHEHIEMASCPVVGNDSQGLWHF</sequence>
<feature type="repeat" description="WD" evidence="3">
    <location>
        <begin position="127"/>
        <end position="168"/>
    </location>
</feature>
<dbReference type="GO" id="GO:0005656">
    <property type="term" value="C:nuclear pre-replicative complex"/>
    <property type="evidence" value="ECO:0007669"/>
    <property type="project" value="TreeGrafter"/>
</dbReference>
<dbReference type="SUPFAM" id="SSF50978">
    <property type="entry name" value="WD40 repeat-like"/>
    <property type="match status" value="1"/>
</dbReference>
<dbReference type="SMART" id="SM00320">
    <property type="entry name" value="WD40"/>
    <property type="match status" value="5"/>
</dbReference>
<reference evidence="4 5" key="1">
    <citation type="submission" date="2022-07" db="EMBL/GenBank/DDBJ databases">
        <title>Genome-wide signatures of adaptation to extreme environments.</title>
        <authorList>
            <person name="Cho C.H."/>
            <person name="Yoon H.S."/>
        </authorList>
    </citation>
    <scope>NUCLEOTIDE SEQUENCE [LARGE SCALE GENOMIC DNA]</scope>
    <source>
        <strain evidence="4 5">108.79 E11</strain>
    </source>
</reference>
<dbReference type="EMBL" id="JANCYU010000065">
    <property type="protein sequence ID" value="KAK4528508.1"/>
    <property type="molecule type" value="Genomic_DNA"/>
</dbReference>
<evidence type="ECO:0008006" key="6">
    <source>
        <dbReference type="Google" id="ProtNLM"/>
    </source>
</evidence>
<keyword evidence="2" id="KW-0677">Repeat</keyword>
<feature type="repeat" description="WD" evidence="3">
    <location>
        <begin position="180"/>
        <end position="223"/>
    </location>
</feature>
<dbReference type="GO" id="GO:0006364">
    <property type="term" value="P:rRNA processing"/>
    <property type="evidence" value="ECO:0007669"/>
    <property type="project" value="TreeGrafter"/>
</dbReference>
<gene>
    <name evidence="4" type="ORF">GAYE_SCF59G6452</name>
</gene>
<comment type="caution">
    <text evidence="4">The sequence shown here is derived from an EMBL/GenBank/DDBJ whole genome shotgun (WGS) entry which is preliminary data.</text>
</comment>
<dbReference type="InterPro" id="IPR045227">
    <property type="entry name" value="WDR18/Ipi3/RID3"/>
</dbReference>
<dbReference type="InterPro" id="IPR001680">
    <property type="entry name" value="WD40_rpt"/>
</dbReference>
<dbReference type="InterPro" id="IPR036322">
    <property type="entry name" value="WD40_repeat_dom_sf"/>
</dbReference>
<protein>
    <recommendedName>
        <fullName evidence="6">Transducin family protein / WD-40 repeat family protein</fullName>
    </recommendedName>
</protein>
<dbReference type="AlphaFoldDB" id="A0AAV9IMJ6"/>
<dbReference type="GO" id="GO:0120330">
    <property type="term" value="C:rixosome complex"/>
    <property type="evidence" value="ECO:0007669"/>
    <property type="project" value="TreeGrafter"/>
</dbReference>
<keyword evidence="5" id="KW-1185">Reference proteome</keyword>
<name>A0AAV9IMJ6_9RHOD</name>
<evidence type="ECO:0000313" key="5">
    <source>
        <dbReference type="Proteomes" id="UP001300502"/>
    </source>
</evidence>
<dbReference type="GO" id="GO:0006261">
    <property type="term" value="P:DNA-templated DNA replication"/>
    <property type="evidence" value="ECO:0007669"/>
    <property type="project" value="TreeGrafter"/>
</dbReference>
<evidence type="ECO:0000256" key="2">
    <source>
        <dbReference type="ARBA" id="ARBA00022737"/>
    </source>
</evidence>
<dbReference type="PROSITE" id="PS50294">
    <property type="entry name" value="WD_REPEATS_REGION"/>
    <property type="match status" value="2"/>
</dbReference>
<dbReference type="PANTHER" id="PTHR18763">
    <property type="entry name" value="WD-REPEAT PROTEIN 18"/>
    <property type="match status" value="1"/>
</dbReference>
<evidence type="ECO:0000256" key="1">
    <source>
        <dbReference type="ARBA" id="ARBA00022574"/>
    </source>
</evidence>
<evidence type="ECO:0000313" key="4">
    <source>
        <dbReference type="EMBL" id="KAK4528508.1"/>
    </source>
</evidence>
<dbReference type="Gene3D" id="2.130.10.10">
    <property type="entry name" value="YVTN repeat-like/Quinoprotein amine dehydrogenase"/>
    <property type="match status" value="2"/>
</dbReference>
<dbReference type="InterPro" id="IPR015943">
    <property type="entry name" value="WD40/YVTN_repeat-like_dom_sf"/>
</dbReference>
<dbReference type="PANTHER" id="PTHR18763:SF0">
    <property type="entry name" value="WD REPEAT-CONTAINING PROTEIN 18"/>
    <property type="match status" value="1"/>
</dbReference>
<dbReference type="PROSITE" id="PS50082">
    <property type="entry name" value="WD_REPEATS_2"/>
    <property type="match status" value="2"/>
</dbReference>
<dbReference type="Pfam" id="PF00400">
    <property type="entry name" value="WD40"/>
    <property type="match status" value="3"/>
</dbReference>
<dbReference type="Proteomes" id="UP001300502">
    <property type="component" value="Unassembled WGS sequence"/>
</dbReference>
<accession>A0AAV9IMJ6</accession>
<proteinExistence type="predicted"/>
<keyword evidence="1 3" id="KW-0853">WD repeat</keyword>
<evidence type="ECO:0000256" key="3">
    <source>
        <dbReference type="PROSITE-ProRule" id="PRU00221"/>
    </source>
</evidence>